<dbReference type="EMBL" id="JAOTPL010000003">
    <property type="protein sequence ID" value="MCU7693549.1"/>
    <property type="molecule type" value="Genomic_DNA"/>
</dbReference>
<dbReference type="Pfam" id="PF01882">
    <property type="entry name" value="DUF58"/>
    <property type="match status" value="1"/>
</dbReference>
<keyword evidence="1" id="KW-0812">Transmembrane</keyword>
<evidence type="ECO:0000313" key="4">
    <source>
        <dbReference type="Proteomes" id="UP001209317"/>
    </source>
</evidence>
<evidence type="ECO:0000256" key="1">
    <source>
        <dbReference type="SAM" id="Phobius"/>
    </source>
</evidence>
<accession>A0AAE3IKM7</accession>
<dbReference type="AlphaFoldDB" id="A0AAE3IKM7"/>
<evidence type="ECO:0000313" key="3">
    <source>
        <dbReference type="EMBL" id="MCU7693549.1"/>
    </source>
</evidence>
<feature type="transmembrane region" description="Helical" evidence="1">
    <location>
        <begin position="40"/>
        <end position="61"/>
    </location>
</feature>
<reference evidence="3" key="1">
    <citation type="submission" date="2022-10" db="EMBL/GenBank/DDBJ databases">
        <authorList>
            <person name="Kim H.S."/>
            <person name="Kim J.-S."/>
            <person name="Suh M.K."/>
            <person name="Eom M.K."/>
            <person name="Lee J.-S."/>
        </authorList>
    </citation>
    <scope>NUCLEOTIDE SEQUENCE</scope>
    <source>
        <strain evidence="3">LIP-5</strain>
    </source>
</reference>
<keyword evidence="1" id="KW-0472">Membrane</keyword>
<keyword evidence="1" id="KW-1133">Transmembrane helix</keyword>
<organism evidence="3 4">
    <name type="scientific">Haoranjiania flava</name>
    <dbReference type="NCBI Taxonomy" id="1856322"/>
    <lineage>
        <taxon>Bacteria</taxon>
        <taxon>Pseudomonadati</taxon>
        <taxon>Bacteroidota</taxon>
        <taxon>Chitinophagia</taxon>
        <taxon>Chitinophagales</taxon>
        <taxon>Chitinophagaceae</taxon>
        <taxon>Haoranjiania</taxon>
    </lineage>
</organism>
<feature type="domain" description="DUF58" evidence="2">
    <location>
        <begin position="210"/>
        <end position="375"/>
    </location>
</feature>
<dbReference type="PANTHER" id="PTHR33608:SF3">
    <property type="entry name" value="SLR2013 PROTEIN"/>
    <property type="match status" value="1"/>
</dbReference>
<dbReference type="RefSeq" id="WP_263037037.1">
    <property type="nucleotide sequence ID" value="NZ_JAOTPL010000003.1"/>
</dbReference>
<keyword evidence="4" id="KW-1185">Reference proteome</keyword>
<gene>
    <name evidence="3" type="ORF">OD355_03360</name>
</gene>
<proteinExistence type="predicted"/>
<dbReference type="PANTHER" id="PTHR33608">
    <property type="entry name" value="BLL2464 PROTEIN"/>
    <property type="match status" value="1"/>
</dbReference>
<evidence type="ECO:0000259" key="2">
    <source>
        <dbReference type="Pfam" id="PF01882"/>
    </source>
</evidence>
<name>A0AAE3IKM7_9BACT</name>
<feature type="transmembrane region" description="Helical" evidence="1">
    <location>
        <begin position="12"/>
        <end position="34"/>
    </location>
</feature>
<protein>
    <submittedName>
        <fullName evidence="3">DUF58 domain-containing protein</fullName>
    </submittedName>
</protein>
<dbReference type="Proteomes" id="UP001209317">
    <property type="component" value="Unassembled WGS sequence"/>
</dbReference>
<sequence>MKNFFKNYIAALYFTTRFFMAGAVVVSLMVIRFFASWLSIIPFIALLLFAGIFIVEYILLFRKRNAVYAQRAHAERFSNGDENEVKLFIENKYPFPVYADIIDEIPIQFQNRNVHFYTRIHAGKTSVIDYTLRPVKRGSYDFGKINIYISAFARFIERRFSLDRANSVAVYPSYLQMRKYQLMAINNRLSEAGLKKQRRLGHSMEFEHIKEYVTGDDYRTVNWKATARRGSLMVNNYVEEKSQPVYCVIDKGRLMEMPFDGLSLLDYSINASLVLSSIAVQKEDKAGIITFSDRMGTLLPADKRAYQMQKIQEVLYRQKTRYLESDFEKLYITIRNKISQRSLIVLFTNFASLNGMQRQKAYLKKIAERHLLVVVFFQNTEMKKALEKEAANLKDIYIQTIVEQFEFEKKLIVQELKQEGIFTILTPPQNLTVQVLNKYLEIKARQLL</sequence>
<comment type="caution">
    <text evidence="3">The sequence shown here is derived from an EMBL/GenBank/DDBJ whole genome shotgun (WGS) entry which is preliminary data.</text>
</comment>
<dbReference type="InterPro" id="IPR002881">
    <property type="entry name" value="DUF58"/>
</dbReference>